<dbReference type="Proteomes" id="UP000371977">
    <property type="component" value="Unassembled WGS sequence"/>
</dbReference>
<dbReference type="AlphaFoldDB" id="A0A6C2C5V6"/>
<organism evidence="2 3">
    <name type="scientific">Weissella muntiaci</name>
    <dbReference type="NCBI Taxonomy" id="2508881"/>
    <lineage>
        <taxon>Bacteria</taxon>
        <taxon>Bacillati</taxon>
        <taxon>Bacillota</taxon>
        <taxon>Bacilli</taxon>
        <taxon>Lactobacillales</taxon>
        <taxon>Lactobacillaceae</taxon>
        <taxon>Weissella</taxon>
    </lineage>
</organism>
<dbReference type="RefSeq" id="WP_148622808.1">
    <property type="nucleotide sequence ID" value="NZ_SDGZ01000015.1"/>
</dbReference>
<comment type="caution">
    <text evidence="2">The sequence shown here is derived from an EMBL/GenBank/DDBJ whole genome shotgun (WGS) entry which is preliminary data.</text>
</comment>
<dbReference type="SUPFAM" id="SSF51735">
    <property type="entry name" value="NAD(P)-binding Rossmann-fold domains"/>
    <property type="match status" value="1"/>
</dbReference>
<name>A0A6C2C5V6_9LACO</name>
<protein>
    <submittedName>
        <fullName evidence="2">SDR family oxidoreductase</fullName>
    </submittedName>
</protein>
<reference evidence="2 3" key="1">
    <citation type="submission" date="2019-01" db="EMBL/GenBank/DDBJ databases">
        <title>Weissella sp. nov., a novel lactic acid bacterium isolated from animal feces.</title>
        <authorList>
            <person name="Wang L.-T."/>
        </authorList>
    </citation>
    <scope>NUCLEOTIDE SEQUENCE [LARGE SCALE GENOMIC DNA]</scope>
    <source>
        <strain evidence="2 3">8H-2</strain>
    </source>
</reference>
<dbReference type="CDD" id="cd05243">
    <property type="entry name" value="SDR_a5"/>
    <property type="match status" value="1"/>
</dbReference>
<dbReference type="EMBL" id="SDGZ01000015">
    <property type="protein sequence ID" value="TYC48946.1"/>
    <property type="molecule type" value="Genomic_DNA"/>
</dbReference>
<feature type="domain" description="NAD(P)-binding" evidence="1">
    <location>
        <begin position="7"/>
        <end position="183"/>
    </location>
</feature>
<evidence type="ECO:0000259" key="1">
    <source>
        <dbReference type="Pfam" id="PF13460"/>
    </source>
</evidence>
<dbReference type="Pfam" id="PF13460">
    <property type="entry name" value="NAD_binding_10"/>
    <property type="match status" value="1"/>
</dbReference>
<evidence type="ECO:0000313" key="2">
    <source>
        <dbReference type="EMBL" id="TYC48946.1"/>
    </source>
</evidence>
<dbReference type="InterPro" id="IPR036291">
    <property type="entry name" value="NAD(P)-bd_dom_sf"/>
</dbReference>
<sequence length="208" mass="22529">MNVLVMGASGRVGRKVVALLQAGGHNVFAGTQHSHADLEIPALPVSMIDDLDTIKEALKGHDLDAIFQVAGSRGENLLQVDAYGAIKLEQAAEELGIDRFIMLSSFNATEPSLWPEQLRDYYIAKFFADNWLIKETNLNYTILQPGFLTEEIGTGKITINPTVMGANSIDNVAATLVASLDEPATYRKVITMADGDQEIAVALKNKLA</sequence>
<dbReference type="InterPro" id="IPR016040">
    <property type="entry name" value="NAD(P)-bd_dom"/>
</dbReference>
<keyword evidence="3" id="KW-1185">Reference proteome</keyword>
<evidence type="ECO:0000313" key="3">
    <source>
        <dbReference type="Proteomes" id="UP000371977"/>
    </source>
</evidence>
<dbReference type="Gene3D" id="3.40.50.720">
    <property type="entry name" value="NAD(P)-binding Rossmann-like Domain"/>
    <property type="match status" value="1"/>
</dbReference>
<dbReference type="OrthoDB" id="9785372at2"/>
<dbReference type="PANTHER" id="PTHR15020">
    <property type="entry name" value="FLAVIN REDUCTASE-RELATED"/>
    <property type="match status" value="1"/>
</dbReference>
<accession>A0A6C2C5V6</accession>
<proteinExistence type="predicted"/>
<dbReference type="PANTHER" id="PTHR15020:SF50">
    <property type="entry name" value="UPF0659 PROTEIN YMR090W"/>
    <property type="match status" value="1"/>
</dbReference>
<gene>
    <name evidence="2" type="ORF">ESZ50_06755</name>
</gene>